<dbReference type="Proteomes" id="UP000831460">
    <property type="component" value="Chromosome"/>
</dbReference>
<evidence type="ECO:0000259" key="3">
    <source>
        <dbReference type="Pfam" id="PF18962"/>
    </source>
</evidence>
<keyword evidence="1 2" id="KW-0732">Signal</keyword>
<accession>A0ABY4BND8</accession>
<evidence type="ECO:0000256" key="2">
    <source>
        <dbReference type="SAM" id="SignalP"/>
    </source>
</evidence>
<evidence type="ECO:0000256" key="1">
    <source>
        <dbReference type="ARBA" id="ARBA00022729"/>
    </source>
</evidence>
<gene>
    <name evidence="4" type="ORF">MTP09_07480</name>
</gene>
<keyword evidence="5" id="KW-1185">Reference proteome</keyword>
<reference evidence="4 5" key="1">
    <citation type="submission" date="2022-03" db="EMBL/GenBank/DDBJ databases">
        <title>Chryseobacterium sp. isolated from particulate matters in swine house.</title>
        <authorList>
            <person name="Won M."/>
            <person name="Kim S.-J."/>
            <person name="Kwon S.-W."/>
        </authorList>
    </citation>
    <scope>NUCLEOTIDE SEQUENCE [LARGE SCALE GENOMIC DNA]</scope>
    <source>
        <strain evidence="4 5">SC2-2</strain>
    </source>
</reference>
<evidence type="ECO:0000313" key="5">
    <source>
        <dbReference type="Proteomes" id="UP000831460"/>
    </source>
</evidence>
<feature type="chain" id="PRO_5045857507" evidence="2">
    <location>
        <begin position="19"/>
        <end position="802"/>
    </location>
</feature>
<sequence length="802" mass="87173">MKKFYLLAFLSLSFLGNAQFTKIMDLSGDVKPGMYDIINNYNIWNNKLFTFTIEDGTNDLLVKVTDGTVAGTKLVKRISKPAAYSSWSPYATKPAGNGLYFKIGTVDNAGNNICELWFTDGTEANTRLISNNSYLEIGGSHMVTVIKHRDVQPSNIGDLFFFWKATGTTSNTPMTLWKTDGTSAGTSQVSSSIFNLANNLEEFDYGITFNGYYYFRGGNGTTNYNHLYRTDGTAVETIKQFPLTLSGTGIDRMGTVFKNKLFFVATTEVGVNGSSYTQTEVWETDGTEVGTKMFYNFKGNDSGMEKFEVNDRFSFRKTDHLMLLKSLENTSTVYYTDGTSAGTAIAFSGVDAQPARVITGNNSAYFLRLNSNNDTPKRVNALIGFPPVAYSFDKKIFSEEGKVLNNTLWFMNKDTYSSYNVIPWRSTGTDTTTFATANSNFGMGGFGAKTFILNNELYFITNYLGFMNMSLYKFNPDYTFTNAAGDNNWSNVNNWVAKNIPLNNDNVTIPAAFSPNINGAAFANDLTVNSPLNISTGSLNISGNLNLGANITLNNNNLNLKGGSSNVSRTAMASGHYIVTNGTGTVNIENLDAARGTVNLPIGTATNYNPISISNSGTSDTFSARVSDGISNTTNGAVNSTWEISEATAGGSNVNLSLGWNASQENSSFSRNSAKVGHYLNGSWNEENSGTVSGTDPFTISATGITSFSPFSVMNFGALATHNSIKNGVEVYPNPFSELLNISCLENGTVSFYDMSGKLVSTEFLVKGTNLLNKSNLQKGIYIYQIKGKDGNVVANGKIIKK</sequence>
<feature type="signal peptide" evidence="2">
    <location>
        <begin position="1"/>
        <end position="18"/>
    </location>
</feature>
<feature type="domain" description="Secretion system C-terminal sorting" evidence="3">
    <location>
        <begin position="731"/>
        <end position="796"/>
    </location>
</feature>
<dbReference type="RefSeq" id="WP_243547550.1">
    <property type="nucleotide sequence ID" value="NZ_CP094532.1"/>
</dbReference>
<name>A0ABY4BND8_9FLAO</name>
<proteinExistence type="predicted"/>
<dbReference type="NCBIfam" id="TIGR04183">
    <property type="entry name" value="Por_Secre_tail"/>
    <property type="match status" value="1"/>
</dbReference>
<dbReference type="Pfam" id="PF18962">
    <property type="entry name" value="Por_Secre_tail"/>
    <property type="match status" value="1"/>
</dbReference>
<organism evidence="4 5">
    <name type="scientific">Chryseobacterium suipulveris</name>
    <dbReference type="NCBI Taxonomy" id="2929800"/>
    <lineage>
        <taxon>Bacteria</taxon>
        <taxon>Pseudomonadati</taxon>
        <taxon>Bacteroidota</taxon>
        <taxon>Flavobacteriia</taxon>
        <taxon>Flavobacteriales</taxon>
        <taxon>Weeksellaceae</taxon>
        <taxon>Chryseobacterium group</taxon>
        <taxon>Chryseobacterium</taxon>
    </lineage>
</organism>
<protein>
    <submittedName>
        <fullName evidence="4">T9SS type A sorting domain-containing protein</fullName>
    </submittedName>
</protein>
<dbReference type="InterPro" id="IPR026444">
    <property type="entry name" value="Secre_tail"/>
</dbReference>
<dbReference type="EMBL" id="CP094532">
    <property type="protein sequence ID" value="UOE39767.1"/>
    <property type="molecule type" value="Genomic_DNA"/>
</dbReference>
<evidence type="ECO:0000313" key="4">
    <source>
        <dbReference type="EMBL" id="UOE39767.1"/>
    </source>
</evidence>